<organism evidence="1">
    <name type="scientific">Anguilla anguilla</name>
    <name type="common">European freshwater eel</name>
    <name type="synonym">Muraena anguilla</name>
    <dbReference type="NCBI Taxonomy" id="7936"/>
    <lineage>
        <taxon>Eukaryota</taxon>
        <taxon>Metazoa</taxon>
        <taxon>Chordata</taxon>
        <taxon>Craniata</taxon>
        <taxon>Vertebrata</taxon>
        <taxon>Euteleostomi</taxon>
        <taxon>Actinopterygii</taxon>
        <taxon>Neopterygii</taxon>
        <taxon>Teleostei</taxon>
        <taxon>Anguilliformes</taxon>
        <taxon>Anguillidae</taxon>
        <taxon>Anguilla</taxon>
    </lineage>
</organism>
<dbReference type="EMBL" id="GBXM01006056">
    <property type="protein sequence ID" value="JAI02522.1"/>
    <property type="molecule type" value="Transcribed_RNA"/>
</dbReference>
<reference evidence="1" key="1">
    <citation type="submission" date="2014-11" db="EMBL/GenBank/DDBJ databases">
        <authorList>
            <person name="Amaro Gonzalez C."/>
        </authorList>
    </citation>
    <scope>NUCLEOTIDE SEQUENCE</scope>
</reference>
<evidence type="ECO:0000313" key="1">
    <source>
        <dbReference type="EMBL" id="JAI02522.1"/>
    </source>
</evidence>
<reference evidence="1" key="2">
    <citation type="journal article" date="2015" name="Fish Shellfish Immunol.">
        <title>Early steps in the European eel (Anguilla anguilla)-Vibrio vulnificus interaction in the gills: Role of the RtxA13 toxin.</title>
        <authorList>
            <person name="Callol A."/>
            <person name="Pajuelo D."/>
            <person name="Ebbesson L."/>
            <person name="Teles M."/>
            <person name="MacKenzie S."/>
            <person name="Amaro C."/>
        </authorList>
    </citation>
    <scope>NUCLEOTIDE SEQUENCE</scope>
</reference>
<dbReference type="AlphaFoldDB" id="A0A0E9XJ96"/>
<sequence>MAVAPPSPHLLYASVCMHLPQIHCCCRRRMPLPEDVSFSWVFPTCKVCLKWHQAGFTLSHGLP</sequence>
<name>A0A0E9XJ96_ANGAN</name>
<accession>A0A0E9XJ96</accession>
<protein>
    <submittedName>
        <fullName evidence="1">Uncharacterized protein</fullName>
    </submittedName>
</protein>
<proteinExistence type="predicted"/>